<dbReference type="Proteomes" id="UP000824135">
    <property type="component" value="Unassembled WGS sequence"/>
</dbReference>
<dbReference type="SUPFAM" id="SSF52172">
    <property type="entry name" value="CheY-like"/>
    <property type="match status" value="1"/>
</dbReference>
<evidence type="ECO:0000259" key="1">
    <source>
        <dbReference type="PROSITE" id="PS50921"/>
    </source>
</evidence>
<proteinExistence type="predicted"/>
<dbReference type="SMART" id="SM01012">
    <property type="entry name" value="ANTAR"/>
    <property type="match status" value="1"/>
</dbReference>
<dbReference type="AlphaFoldDB" id="A0A9D2CFP7"/>
<dbReference type="InterPro" id="IPR005561">
    <property type="entry name" value="ANTAR"/>
</dbReference>
<accession>A0A9D2CFP7</accession>
<reference evidence="2" key="1">
    <citation type="journal article" date="2021" name="PeerJ">
        <title>Extensive microbial diversity within the chicken gut microbiome revealed by metagenomics and culture.</title>
        <authorList>
            <person name="Gilroy R."/>
            <person name="Ravi A."/>
            <person name="Getino M."/>
            <person name="Pursley I."/>
            <person name="Horton D.L."/>
            <person name="Alikhan N.F."/>
            <person name="Baker D."/>
            <person name="Gharbi K."/>
            <person name="Hall N."/>
            <person name="Watson M."/>
            <person name="Adriaenssens E.M."/>
            <person name="Foster-Nyarko E."/>
            <person name="Jarju S."/>
            <person name="Secka A."/>
            <person name="Antonio M."/>
            <person name="Oren A."/>
            <person name="Chaudhuri R.R."/>
            <person name="La Ragione R."/>
            <person name="Hildebrand F."/>
            <person name="Pallen M.J."/>
        </authorList>
    </citation>
    <scope>NUCLEOTIDE SEQUENCE</scope>
    <source>
        <strain evidence="2">CHK199-9574</strain>
    </source>
</reference>
<comment type="caution">
    <text evidence="2">The sequence shown here is derived from an EMBL/GenBank/DDBJ whole genome shotgun (WGS) entry which is preliminary data.</text>
</comment>
<dbReference type="InterPro" id="IPR036388">
    <property type="entry name" value="WH-like_DNA-bd_sf"/>
</dbReference>
<evidence type="ECO:0000313" key="2">
    <source>
        <dbReference type="EMBL" id="HIY78104.1"/>
    </source>
</evidence>
<organism evidence="2 3">
    <name type="scientific">Candidatus Borkfalkia excrementavium</name>
    <dbReference type="NCBI Taxonomy" id="2838505"/>
    <lineage>
        <taxon>Bacteria</taxon>
        <taxon>Bacillati</taxon>
        <taxon>Bacillota</taxon>
        <taxon>Clostridia</taxon>
        <taxon>Christensenellales</taxon>
        <taxon>Christensenellaceae</taxon>
        <taxon>Candidatus Borkfalkia</taxon>
    </lineage>
</organism>
<dbReference type="InterPro" id="IPR011006">
    <property type="entry name" value="CheY-like_superfamily"/>
</dbReference>
<evidence type="ECO:0000313" key="3">
    <source>
        <dbReference type="Proteomes" id="UP000824135"/>
    </source>
</evidence>
<dbReference type="Pfam" id="PF03861">
    <property type="entry name" value="ANTAR"/>
    <property type="match status" value="1"/>
</dbReference>
<dbReference type="Gene3D" id="1.10.10.10">
    <property type="entry name" value="Winged helix-like DNA-binding domain superfamily/Winged helix DNA-binding domain"/>
    <property type="match status" value="1"/>
</dbReference>
<dbReference type="PROSITE" id="PS50921">
    <property type="entry name" value="ANTAR"/>
    <property type="match status" value="1"/>
</dbReference>
<sequence length="190" mass="21069">MRGDKKKILVFSESEELSARTDALLCERGFSVRLVSGLSEAEACSAETDAAVLFMPKPEEKFVRLAARMSVQSSAGIIAVVRAEYAPRAEESLDGLGVVLLTLPLNAKLFVQALDVAVKMSERLRAVNGERAKLESVIGDLKLIDRAKCTLVRYLNMTESDAHKFIEKQSMNRHLPKREIALEILKTYES</sequence>
<dbReference type="GO" id="GO:0003723">
    <property type="term" value="F:RNA binding"/>
    <property type="evidence" value="ECO:0007669"/>
    <property type="project" value="InterPro"/>
</dbReference>
<gene>
    <name evidence="2" type="ORF">H9728_03580</name>
</gene>
<reference evidence="2" key="2">
    <citation type="submission" date="2021-04" db="EMBL/GenBank/DDBJ databases">
        <authorList>
            <person name="Gilroy R."/>
        </authorList>
    </citation>
    <scope>NUCLEOTIDE SEQUENCE</scope>
    <source>
        <strain evidence="2">CHK199-9574</strain>
    </source>
</reference>
<name>A0A9D2CFP7_9FIRM</name>
<dbReference type="EMBL" id="DXCO01000028">
    <property type="protein sequence ID" value="HIY78104.1"/>
    <property type="molecule type" value="Genomic_DNA"/>
</dbReference>
<feature type="domain" description="ANTAR" evidence="1">
    <location>
        <begin position="124"/>
        <end position="185"/>
    </location>
</feature>
<protein>
    <submittedName>
        <fullName evidence="2">ANTAR domain-containing protein</fullName>
    </submittedName>
</protein>